<comment type="caution">
    <text evidence="1">The sequence shown here is derived from an EMBL/GenBank/DDBJ whole genome shotgun (WGS) entry which is preliminary data.</text>
</comment>
<dbReference type="Proteomes" id="UP000195402">
    <property type="component" value="Unassembled WGS sequence"/>
</dbReference>
<dbReference type="AlphaFoldDB" id="A0A200RBA6"/>
<dbReference type="EMBL" id="MVGT01000150">
    <property type="protein sequence ID" value="OVA19992.1"/>
    <property type="molecule type" value="Genomic_DNA"/>
</dbReference>
<dbReference type="InParanoid" id="A0A200RBA6"/>
<proteinExistence type="predicted"/>
<name>A0A200RBA6_MACCD</name>
<protein>
    <submittedName>
        <fullName evidence="1">Uncharacterized protein</fullName>
    </submittedName>
</protein>
<keyword evidence="2" id="KW-1185">Reference proteome</keyword>
<evidence type="ECO:0000313" key="1">
    <source>
        <dbReference type="EMBL" id="OVA19992.1"/>
    </source>
</evidence>
<gene>
    <name evidence="1" type="ORF">BVC80_1667g10</name>
</gene>
<organism evidence="1 2">
    <name type="scientific">Macleaya cordata</name>
    <name type="common">Five-seeded plume-poppy</name>
    <name type="synonym">Bocconia cordata</name>
    <dbReference type="NCBI Taxonomy" id="56857"/>
    <lineage>
        <taxon>Eukaryota</taxon>
        <taxon>Viridiplantae</taxon>
        <taxon>Streptophyta</taxon>
        <taxon>Embryophyta</taxon>
        <taxon>Tracheophyta</taxon>
        <taxon>Spermatophyta</taxon>
        <taxon>Magnoliopsida</taxon>
        <taxon>Ranunculales</taxon>
        <taxon>Papaveraceae</taxon>
        <taxon>Papaveroideae</taxon>
        <taxon>Macleaya</taxon>
    </lineage>
</organism>
<reference evidence="1 2" key="1">
    <citation type="journal article" date="2017" name="Mol. Plant">
        <title>The Genome of Medicinal Plant Macleaya cordata Provides New Insights into Benzylisoquinoline Alkaloids Metabolism.</title>
        <authorList>
            <person name="Liu X."/>
            <person name="Liu Y."/>
            <person name="Huang P."/>
            <person name="Ma Y."/>
            <person name="Qing Z."/>
            <person name="Tang Q."/>
            <person name="Cao H."/>
            <person name="Cheng P."/>
            <person name="Zheng Y."/>
            <person name="Yuan Z."/>
            <person name="Zhou Y."/>
            <person name="Liu J."/>
            <person name="Tang Z."/>
            <person name="Zhuo Y."/>
            <person name="Zhang Y."/>
            <person name="Yu L."/>
            <person name="Huang J."/>
            <person name="Yang P."/>
            <person name="Peng Q."/>
            <person name="Zhang J."/>
            <person name="Jiang W."/>
            <person name="Zhang Z."/>
            <person name="Lin K."/>
            <person name="Ro D.K."/>
            <person name="Chen X."/>
            <person name="Xiong X."/>
            <person name="Shang Y."/>
            <person name="Huang S."/>
            <person name="Zeng J."/>
        </authorList>
    </citation>
    <scope>NUCLEOTIDE SEQUENCE [LARGE SCALE GENOMIC DNA]</scope>
    <source>
        <strain evidence="2">cv. BLH2017</strain>
        <tissue evidence="1">Root</tissue>
    </source>
</reference>
<evidence type="ECO:0000313" key="2">
    <source>
        <dbReference type="Proteomes" id="UP000195402"/>
    </source>
</evidence>
<accession>A0A200RBA6</accession>
<sequence length="49" mass="5924">MRDERRDEEEEQRMKREANRVDQLALEFVHKKFVVVAVDFVGEVGDFRN</sequence>